<dbReference type="PANTHER" id="PTHR43646">
    <property type="entry name" value="GLYCOSYLTRANSFERASE"/>
    <property type="match status" value="1"/>
</dbReference>
<organism evidence="7 8">
    <name type="scientific">Dokdonia donghaensis DSW-1</name>
    <dbReference type="NCBI Taxonomy" id="1300343"/>
    <lineage>
        <taxon>Bacteria</taxon>
        <taxon>Pseudomonadati</taxon>
        <taxon>Bacteroidota</taxon>
        <taxon>Flavobacteriia</taxon>
        <taxon>Flavobacteriales</taxon>
        <taxon>Flavobacteriaceae</taxon>
        <taxon>Dokdonia</taxon>
    </lineage>
</organism>
<gene>
    <name evidence="7" type="ORF">NV36_06295</name>
</gene>
<evidence type="ECO:0000256" key="1">
    <source>
        <dbReference type="ARBA" id="ARBA00004236"/>
    </source>
</evidence>
<dbReference type="RefSeq" id="WP_035325537.1">
    <property type="nucleotide sequence ID" value="NZ_CP015125.1"/>
</dbReference>
<sequence>MNSISVVIPVLNESETICALLTHLENKASSQNYIHEIIVVDGGSSDDTVTQVTQYSALSKTVSIITSHKGRARQMNTGAIQATGDILYFLHADSYPPQNYDALIVKVVSQGNPAGCFKMKFDSNHWWLRLAGWLTKFKWRACRGGDQSQFITKSLFEELGRFDERYIIYEDNDLINKLYARRKFVVIQEWLTTSARRYEENGIWKLQFHFWSIYVRKWLGASAEDLHKYYLNKIS</sequence>
<evidence type="ECO:0000256" key="2">
    <source>
        <dbReference type="ARBA" id="ARBA00022475"/>
    </source>
</evidence>
<protein>
    <submittedName>
        <fullName evidence="7">Glycosyl transferase family 2</fullName>
    </submittedName>
</protein>
<reference evidence="7 8" key="1">
    <citation type="submission" date="2014-10" db="EMBL/GenBank/DDBJ databases">
        <title>Draft genome sequence of the proteorhodopsin-containing marine bacterium Dokdonia donghaensis.</title>
        <authorList>
            <person name="Gomez-Consarnau L."/>
            <person name="Gonzalez J.M."/>
            <person name="Riedel T."/>
            <person name="Jaenicke S."/>
            <person name="Wagner-Doebler I."/>
            <person name="Fuhrman J.A."/>
        </authorList>
    </citation>
    <scope>NUCLEOTIDE SEQUENCE [LARGE SCALE GENOMIC DNA]</scope>
    <source>
        <strain evidence="7 8">DSW-1</strain>
    </source>
</reference>
<dbReference type="Pfam" id="PF00535">
    <property type="entry name" value="Glycos_transf_2"/>
    <property type="match status" value="1"/>
</dbReference>
<evidence type="ECO:0000313" key="7">
    <source>
        <dbReference type="EMBL" id="KGO06484.1"/>
    </source>
</evidence>
<comment type="subcellular location">
    <subcellularLocation>
        <location evidence="1">Cell membrane</location>
    </subcellularLocation>
</comment>
<keyword evidence="2" id="KW-1003">Cell membrane</keyword>
<dbReference type="AlphaFoldDB" id="A0A0A2GT90"/>
<dbReference type="GO" id="GO:0005886">
    <property type="term" value="C:plasma membrane"/>
    <property type="evidence" value="ECO:0007669"/>
    <property type="project" value="UniProtKB-SubCell"/>
</dbReference>
<dbReference type="Proteomes" id="UP000030140">
    <property type="component" value="Unassembled WGS sequence"/>
</dbReference>
<evidence type="ECO:0000256" key="5">
    <source>
        <dbReference type="ARBA" id="ARBA00023136"/>
    </source>
</evidence>
<proteinExistence type="predicted"/>
<dbReference type="KEGG" id="ddo:I597_0120"/>
<dbReference type="NCBIfam" id="TIGR04283">
    <property type="entry name" value="glyco_like_mftF"/>
    <property type="match status" value="1"/>
</dbReference>
<keyword evidence="5" id="KW-0472">Membrane</keyword>
<feature type="domain" description="Glycosyltransferase 2-like" evidence="6">
    <location>
        <begin position="5"/>
        <end position="128"/>
    </location>
</feature>
<dbReference type="OrthoDB" id="9810303at2"/>
<dbReference type="InterPro" id="IPR029044">
    <property type="entry name" value="Nucleotide-diphossugar_trans"/>
</dbReference>
<evidence type="ECO:0000259" key="6">
    <source>
        <dbReference type="Pfam" id="PF00535"/>
    </source>
</evidence>
<keyword evidence="4 7" id="KW-0808">Transferase</keyword>
<dbReference type="CDD" id="cd02522">
    <property type="entry name" value="GT_2_like_a"/>
    <property type="match status" value="1"/>
</dbReference>
<dbReference type="InterPro" id="IPR026461">
    <property type="entry name" value="Trfase_2_rSAM/seldom_assoc"/>
</dbReference>
<keyword evidence="8" id="KW-1185">Reference proteome</keyword>
<dbReference type="SUPFAM" id="SSF53448">
    <property type="entry name" value="Nucleotide-diphospho-sugar transferases"/>
    <property type="match status" value="1"/>
</dbReference>
<dbReference type="PATRIC" id="fig|1300343.5.peg.119"/>
<dbReference type="Gene3D" id="3.90.550.10">
    <property type="entry name" value="Spore Coat Polysaccharide Biosynthesis Protein SpsA, Chain A"/>
    <property type="match status" value="1"/>
</dbReference>
<dbReference type="EMBL" id="JSAQ01000001">
    <property type="protein sequence ID" value="KGO06484.1"/>
    <property type="molecule type" value="Genomic_DNA"/>
</dbReference>
<evidence type="ECO:0000313" key="8">
    <source>
        <dbReference type="Proteomes" id="UP000030140"/>
    </source>
</evidence>
<evidence type="ECO:0000256" key="4">
    <source>
        <dbReference type="ARBA" id="ARBA00022679"/>
    </source>
</evidence>
<accession>A0A0A2GT90</accession>
<dbReference type="PANTHER" id="PTHR43646:SF2">
    <property type="entry name" value="GLYCOSYLTRANSFERASE 2-LIKE DOMAIN-CONTAINING PROTEIN"/>
    <property type="match status" value="1"/>
</dbReference>
<comment type="caution">
    <text evidence="7">The sequence shown here is derived from an EMBL/GenBank/DDBJ whole genome shotgun (WGS) entry which is preliminary data.</text>
</comment>
<name>A0A0A2GT90_9FLAO</name>
<dbReference type="GO" id="GO:0016757">
    <property type="term" value="F:glycosyltransferase activity"/>
    <property type="evidence" value="ECO:0007669"/>
    <property type="project" value="UniProtKB-KW"/>
</dbReference>
<dbReference type="InterPro" id="IPR001173">
    <property type="entry name" value="Glyco_trans_2-like"/>
</dbReference>
<evidence type="ECO:0000256" key="3">
    <source>
        <dbReference type="ARBA" id="ARBA00022676"/>
    </source>
</evidence>
<keyword evidence="3" id="KW-0328">Glycosyltransferase</keyword>